<reference evidence="2" key="1">
    <citation type="submission" date="2020-02" db="EMBL/GenBank/DDBJ databases">
        <authorList>
            <person name="Meier V. D."/>
        </authorList>
    </citation>
    <scope>NUCLEOTIDE SEQUENCE</scope>
    <source>
        <strain evidence="2">AVDCRST_MAG16</strain>
    </source>
</reference>
<feature type="compositionally biased region" description="Low complexity" evidence="1">
    <location>
        <begin position="218"/>
        <end position="232"/>
    </location>
</feature>
<keyword evidence="2" id="KW-0378">Hydrolase</keyword>
<evidence type="ECO:0000256" key="1">
    <source>
        <dbReference type="SAM" id="MobiDB-lite"/>
    </source>
</evidence>
<feature type="compositionally biased region" description="Basic residues" evidence="1">
    <location>
        <begin position="233"/>
        <end position="260"/>
    </location>
</feature>
<dbReference type="EC" id="3.1.4.46" evidence="2"/>
<dbReference type="EMBL" id="CADCUE010000223">
    <property type="protein sequence ID" value="CAA9351397.1"/>
    <property type="molecule type" value="Genomic_DNA"/>
</dbReference>
<feature type="compositionally biased region" description="Basic residues" evidence="1">
    <location>
        <begin position="114"/>
        <end position="124"/>
    </location>
</feature>
<feature type="compositionally biased region" description="Basic and acidic residues" evidence="1">
    <location>
        <begin position="131"/>
        <end position="150"/>
    </location>
</feature>
<feature type="compositionally biased region" description="Gly residues" evidence="1">
    <location>
        <begin position="87"/>
        <end position="97"/>
    </location>
</feature>
<protein>
    <submittedName>
        <fullName evidence="2">Glycerophosphoryl diester phosphodiesterase</fullName>
        <ecNumber evidence="2">3.1.4.46</ecNumber>
    </submittedName>
</protein>
<proteinExistence type="predicted"/>
<organism evidence="2">
    <name type="scientific">uncultured Frankineae bacterium</name>
    <dbReference type="NCBI Taxonomy" id="437475"/>
    <lineage>
        <taxon>Bacteria</taxon>
        <taxon>Bacillati</taxon>
        <taxon>Actinomycetota</taxon>
        <taxon>Actinomycetes</taxon>
        <taxon>Frankiales</taxon>
        <taxon>environmental samples</taxon>
    </lineage>
</organism>
<dbReference type="AlphaFoldDB" id="A0A6J4M6D1"/>
<sequence length="276" mass="29644">ARTSTSGRRAPRLVRRARGAHPRGLRARAHRRRRLARVRCPPDPRRGAGVRARPPHRPRQRRPRGALDPRAGRPRRPRLRVLEGPPGRSGAGRGLVGDGARPRAPQRPDPRAARAARPRQHHPVRAAGAAAHRDQAPDEVRRPRRARPDRAAAPLRPGLAAEPVGLAGHRHELRPDVAAARPRPRSRPADRAAHGPGPGPLPRRPAAPAGQRGGGRAAGAEEAPRLRAAGARAGRRAGRVHRRRAGRHRAGAGTGRRHGHQQPAGTGAAPARRAPL</sequence>
<feature type="region of interest" description="Disordered" evidence="1">
    <location>
        <begin position="1"/>
        <end position="276"/>
    </location>
</feature>
<dbReference type="GO" id="GO:0008889">
    <property type="term" value="F:glycerophosphodiester phosphodiesterase activity"/>
    <property type="evidence" value="ECO:0007669"/>
    <property type="project" value="UniProtKB-EC"/>
</dbReference>
<feature type="compositionally biased region" description="Low complexity" evidence="1">
    <location>
        <begin position="151"/>
        <end position="163"/>
    </location>
</feature>
<feature type="compositionally biased region" description="Basic residues" evidence="1">
    <location>
        <begin position="53"/>
        <end position="64"/>
    </location>
</feature>
<evidence type="ECO:0000313" key="2">
    <source>
        <dbReference type="EMBL" id="CAA9351397.1"/>
    </source>
</evidence>
<feature type="compositionally biased region" description="Low complexity" evidence="1">
    <location>
        <begin position="261"/>
        <end position="276"/>
    </location>
</feature>
<accession>A0A6J4M6D1</accession>
<feature type="non-terminal residue" evidence="2">
    <location>
        <position position="1"/>
    </location>
</feature>
<feature type="compositionally biased region" description="Basic residues" evidence="1">
    <location>
        <begin position="9"/>
        <end position="37"/>
    </location>
</feature>
<gene>
    <name evidence="2" type="ORF">AVDCRST_MAG16-2406</name>
</gene>
<name>A0A6J4M6D1_9ACTN</name>
<feature type="non-terminal residue" evidence="2">
    <location>
        <position position="276"/>
    </location>
</feature>